<evidence type="ECO:0000256" key="12">
    <source>
        <dbReference type="ARBA" id="ARBA00023012"/>
    </source>
</evidence>
<proteinExistence type="predicted"/>
<comment type="subcellular location">
    <subcellularLocation>
        <location evidence="2">Cell membrane</location>
        <topology evidence="2">Multi-pass membrane protein</topology>
    </subcellularLocation>
</comment>
<evidence type="ECO:0000256" key="6">
    <source>
        <dbReference type="ARBA" id="ARBA00022679"/>
    </source>
</evidence>
<dbReference type="GO" id="GO:0005886">
    <property type="term" value="C:plasma membrane"/>
    <property type="evidence" value="ECO:0007669"/>
    <property type="project" value="UniProtKB-SubCell"/>
</dbReference>
<dbReference type="PROSITE" id="PS50109">
    <property type="entry name" value="HIS_KIN"/>
    <property type="match status" value="1"/>
</dbReference>
<evidence type="ECO:0000313" key="18">
    <source>
        <dbReference type="Proteomes" id="UP000284841"/>
    </source>
</evidence>
<keyword evidence="18" id="KW-1185">Reference proteome</keyword>
<dbReference type="Gene3D" id="1.10.287.130">
    <property type="match status" value="1"/>
</dbReference>
<evidence type="ECO:0000259" key="15">
    <source>
        <dbReference type="PROSITE" id="PS50109"/>
    </source>
</evidence>
<evidence type="ECO:0000313" key="17">
    <source>
        <dbReference type="EMBL" id="RHJ87181.1"/>
    </source>
</evidence>
<evidence type="ECO:0000256" key="13">
    <source>
        <dbReference type="ARBA" id="ARBA00023136"/>
    </source>
</evidence>
<dbReference type="InterPro" id="IPR003661">
    <property type="entry name" value="HisK_dim/P_dom"/>
</dbReference>
<dbReference type="CDD" id="cd00082">
    <property type="entry name" value="HisKA"/>
    <property type="match status" value="1"/>
</dbReference>
<keyword evidence="11 14" id="KW-1133">Transmembrane helix</keyword>
<evidence type="ECO:0000256" key="1">
    <source>
        <dbReference type="ARBA" id="ARBA00000085"/>
    </source>
</evidence>
<reference evidence="17 18" key="1">
    <citation type="submission" date="2018-08" db="EMBL/GenBank/DDBJ databases">
        <title>A genome reference for cultivated species of the human gut microbiota.</title>
        <authorList>
            <person name="Zou Y."/>
            <person name="Xue W."/>
            <person name="Luo G."/>
        </authorList>
    </citation>
    <scope>NUCLEOTIDE SEQUENCE [LARGE SCALE GENOMIC DNA]</scope>
    <source>
        <strain evidence="17 18">AM07-24</strain>
    </source>
</reference>
<dbReference type="InterPro" id="IPR050398">
    <property type="entry name" value="HssS/ArlS-like"/>
</dbReference>
<dbReference type="InterPro" id="IPR005467">
    <property type="entry name" value="His_kinase_dom"/>
</dbReference>
<evidence type="ECO:0000256" key="4">
    <source>
        <dbReference type="ARBA" id="ARBA00022475"/>
    </source>
</evidence>
<keyword evidence="4" id="KW-1003">Cell membrane</keyword>
<dbReference type="CDD" id="cd06225">
    <property type="entry name" value="HAMP"/>
    <property type="match status" value="1"/>
</dbReference>
<dbReference type="GO" id="GO:0000155">
    <property type="term" value="F:phosphorelay sensor kinase activity"/>
    <property type="evidence" value="ECO:0007669"/>
    <property type="project" value="InterPro"/>
</dbReference>
<keyword evidence="7 14" id="KW-0812">Transmembrane</keyword>
<dbReference type="SUPFAM" id="SSF55874">
    <property type="entry name" value="ATPase domain of HSP90 chaperone/DNA topoisomerase II/histidine kinase"/>
    <property type="match status" value="1"/>
</dbReference>
<dbReference type="Gene3D" id="6.10.340.10">
    <property type="match status" value="1"/>
</dbReference>
<evidence type="ECO:0000256" key="10">
    <source>
        <dbReference type="ARBA" id="ARBA00022840"/>
    </source>
</evidence>
<evidence type="ECO:0000256" key="14">
    <source>
        <dbReference type="SAM" id="Phobius"/>
    </source>
</evidence>
<dbReference type="InterPro" id="IPR036890">
    <property type="entry name" value="HATPase_C_sf"/>
</dbReference>
<evidence type="ECO:0000256" key="9">
    <source>
        <dbReference type="ARBA" id="ARBA00022777"/>
    </source>
</evidence>
<evidence type="ECO:0000256" key="3">
    <source>
        <dbReference type="ARBA" id="ARBA00012438"/>
    </source>
</evidence>
<evidence type="ECO:0000256" key="5">
    <source>
        <dbReference type="ARBA" id="ARBA00022553"/>
    </source>
</evidence>
<keyword evidence="6" id="KW-0808">Transferase</keyword>
<dbReference type="Pfam" id="PF00512">
    <property type="entry name" value="HisKA"/>
    <property type="match status" value="1"/>
</dbReference>
<evidence type="ECO:0000256" key="8">
    <source>
        <dbReference type="ARBA" id="ARBA00022741"/>
    </source>
</evidence>
<dbReference type="InterPro" id="IPR003594">
    <property type="entry name" value="HATPase_dom"/>
</dbReference>
<dbReference type="EC" id="2.7.13.3" evidence="3"/>
<keyword evidence="12" id="KW-0902">Two-component regulatory system</keyword>
<dbReference type="Pfam" id="PF00672">
    <property type="entry name" value="HAMP"/>
    <property type="match status" value="1"/>
</dbReference>
<dbReference type="SMART" id="SM00304">
    <property type="entry name" value="HAMP"/>
    <property type="match status" value="2"/>
</dbReference>
<dbReference type="AlphaFoldDB" id="A0A415E0Q5"/>
<comment type="catalytic activity">
    <reaction evidence="1">
        <text>ATP + protein L-histidine = ADP + protein N-phospho-L-histidine.</text>
        <dbReference type="EC" id="2.7.13.3"/>
    </reaction>
</comment>
<dbReference type="PANTHER" id="PTHR45528">
    <property type="entry name" value="SENSOR HISTIDINE KINASE CPXA"/>
    <property type="match status" value="1"/>
</dbReference>
<dbReference type="GO" id="GO:0005524">
    <property type="term" value="F:ATP binding"/>
    <property type="evidence" value="ECO:0007669"/>
    <property type="project" value="UniProtKB-KW"/>
</dbReference>
<dbReference type="RefSeq" id="WP_118335703.1">
    <property type="nucleotide sequence ID" value="NZ_AP025567.1"/>
</dbReference>
<keyword evidence="5" id="KW-0597">Phosphoprotein</keyword>
<protein>
    <recommendedName>
        <fullName evidence="3">histidine kinase</fullName>
        <ecNumber evidence="3">2.7.13.3</ecNumber>
    </recommendedName>
</protein>
<dbReference type="Pfam" id="PF02518">
    <property type="entry name" value="HATPase_c"/>
    <property type="match status" value="1"/>
</dbReference>
<evidence type="ECO:0000256" key="7">
    <source>
        <dbReference type="ARBA" id="ARBA00022692"/>
    </source>
</evidence>
<feature type="transmembrane region" description="Helical" evidence="14">
    <location>
        <begin position="21"/>
        <end position="42"/>
    </location>
</feature>
<dbReference type="InterPro" id="IPR003660">
    <property type="entry name" value="HAMP_dom"/>
</dbReference>
<feature type="transmembrane region" description="Helical" evidence="14">
    <location>
        <begin position="120"/>
        <end position="149"/>
    </location>
</feature>
<dbReference type="OrthoDB" id="84942at2"/>
<evidence type="ECO:0000256" key="2">
    <source>
        <dbReference type="ARBA" id="ARBA00004651"/>
    </source>
</evidence>
<keyword evidence="10" id="KW-0067">ATP-binding</keyword>
<dbReference type="Gene3D" id="3.30.565.10">
    <property type="entry name" value="Histidine kinase-like ATPase, C-terminal domain"/>
    <property type="match status" value="1"/>
</dbReference>
<feature type="domain" description="Histidine kinase" evidence="15">
    <location>
        <begin position="218"/>
        <end position="431"/>
    </location>
</feature>
<dbReference type="InterPro" id="IPR036097">
    <property type="entry name" value="HisK_dim/P_sf"/>
</dbReference>
<gene>
    <name evidence="17" type="ORF">DW099_10785</name>
</gene>
<dbReference type="SUPFAM" id="SSF158472">
    <property type="entry name" value="HAMP domain-like"/>
    <property type="match status" value="1"/>
</dbReference>
<dbReference type="SMART" id="SM00388">
    <property type="entry name" value="HisKA"/>
    <property type="match status" value="1"/>
</dbReference>
<dbReference type="SMART" id="SM00387">
    <property type="entry name" value="HATPase_c"/>
    <property type="match status" value="1"/>
</dbReference>
<dbReference type="PROSITE" id="PS50885">
    <property type="entry name" value="HAMP"/>
    <property type="match status" value="1"/>
</dbReference>
<organism evidence="17 18">
    <name type="scientific">Emergencia timonensis</name>
    <dbReference type="NCBI Taxonomy" id="1776384"/>
    <lineage>
        <taxon>Bacteria</taxon>
        <taxon>Bacillati</taxon>
        <taxon>Bacillota</taxon>
        <taxon>Clostridia</taxon>
        <taxon>Peptostreptococcales</taxon>
        <taxon>Anaerovoracaceae</taxon>
        <taxon>Emergencia</taxon>
    </lineage>
</organism>
<accession>A0A415E0Q5</accession>
<evidence type="ECO:0000259" key="16">
    <source>
        <dbReference type="PROSITE" id="PS50885"/>
    </source>
</evidence>
<comment type="caution">
    <text evidence="17">The sequence shown here is derived from an EMBL/GenBank/DDBJ whole genome shotgun (WGS) entry which is preliminary data.</text>
</comment>
<name>A0A415E0Q5_9FIRM</name>
<dbReference type="EMBL" id="QRMS01000003">
    <property type="protein sequence ID" value="RHJ87181.1"/>
    <property type="molecule type" value="Genomic_DNA"/>
</dbReference>
<dbReference type="PANTHER" id="PTHR45528:SF1">
    <property type="entry name" value="SENSOR HISTIDINE KINASE CPXA"/>
    <property type="match status" value="1"/>
</dbReference>
<dbReference type="STRING" id="1776384.GCA_900086585_00635"/>
<evidence type="ECO:0000256" key="11">
    <source>
        <dbReference type="ARBA" id="ARBA00022989"/>
    </source>
</evidence>
<sequence length="431" mass="48700">MEQIKRKRAESLKSSFTYAMLFTVFMIILLSVLSVWGCAALQKWVMPDKNEAYLHLTTTYFDGTQMTSTQLVTFGKEDNIPLIEATDGKNKLNPTIKEISNYSIDKIENSFDSLTPKRKAAYTLLSAAMVGLPAVYSIAGVLLCALWFYRKKLEKPIEILSNATENIAKEDLDFTVSYEGGDEMAKLCDSFEMMRQTLYTNNQKVWNMLEERRMLQASVAHDLRNPISIIEGYTEYLQQNIPQGTLSEEKLLHTVENLSTAAKRLERYTDSIQDIQSMEDLEITPKETNLPDTLLEMIEDFSHVARQKDLSLEVHADIAASQVMIDGQILYRILENLFTNALRFAVSKIEITFLLEGTSLLVFIDDDGKGFPEKILKNQERYAITSTTTDRHMGMGLIISRILSKKHGGSLRLSNGSPSGGARAEVKISIR</sequence>
<dbReference type="Proteomes" id="UP000284841">
    <property type="component" value="Unassembled WGS sequence"/>
</dbReference>
<keyword evidence="13 14" id="KW-0472">Membrane</keyword>
<keyword evidence="8" id="KW-0547">Nucleotide-binding</keyword>
<feature type="domain" description="HAMP" evidence="16">
    <location>
        <begin position="151"/>
        <end position="203"/>
    </location>
</feature>
<dbReference type="SUPFAM" id="SSF47384">
    <property type="entry name" value="Homodimeric domain of signal transducing histidine kinase"/>
    <property type="match status" value="1"/>
</dbReference>
<keyword evidence="9 17" id="KW-0418">Kinase</keyword>